<reference evidence="1" key="1">
    <citation type="journal article" date="2022" name="bioRxiv">
        <title>Sequencing and chromosome-scale assembly of the giantPleurodeles waltlgenome.</title>
        <authorList>
            <person name="Brown T."/>
            <person name="Elewa A."/>
            <person name="Iarovenko S."/>
            <person name="Subramanian E."/>
            <person name="Araus A.J."/>
            <person name="Petzold A."/>
            <person name="Susuki M."/>
            <person name="Suzuki K.-i.T."/>
            <person name="Hayashi T."/>
            <person name="Toyoda A."/>
            <person name="Oliveira C."/>
            <person name="Osipova E."/>
            <person name="Leigh N.D."/>
            <person name="Simon A."/>
            <person name="Yun M.H."/>
        </authorList>
    </citation>
    <scope>NUCLEOTIDE SEQUENCE</scope>
    <source>
        <strain evidence="1">20211129_DDA</strain>
        <tissue evidence="1">Liver</tissue>
    </source>
</reference>
<dbReference type="AlphaFoldDB" id="A0AAV7SYY8"/>
<gene>
    <name evidence="1" type="ORF">NDU88_001097</name>
</gene>
<name>A0AAV7SYY8_PLEWA</name>
<comment type="caution">
    <text evidence="1">The sequence shown here is derived from an EMBL/GenBank/DDBJ whole genome shotgun (WGS) entry which is preliminary data.</text>
</comment>
<accession>A0AAV7SYY8</accession>
<evidence type="ECO:0000313" key="2">
    <source>
        <dbReference type="Proteomes" id="UP001066276"/>
    </source>
</evidence>
<evidence type="ECO:0000313" key="1">
    <source>
        <dbReference type="EMBL" id="KAJ1169191.1"/>
    </source>
</evidence>
<sequence>MKAIDDDNMSQEKKKNILLHCLGSEGQMVFRTLPPILVQDQGDGEVDVFKEALMRIGNGMRFDEDGCDHQDVVEDRFGEVESVQTCDSEVDVGVGDTSVASRVKSNFRGKYVTENALNVERGNVLNVERGTWERVGVRELIVGRGRSDKMCFTS</sequence>
<keyword evidence="2" id="KW-1185">Reference proteome</keyword>
<organism evidence="1 2">
    <name type="scientific">Pleurodeles waltl</name>
    <name type="common">Iberian ribbed newt</name>
    <dbReference type="NCBI Taxonomy" id="8319"/>
    <lineage>
        <taxon>Eukaryota</taxon>
        <taxon>Metazoa</taxon>
        <taxon>Chordata</taxon>
        <taxon>Craniata</taxon>
        <taxon>Vertebrata</taxon>
        <taxon>Euteleostomi</taxon>
        <taxon>Amphibia</taxon>
        <taxon>Batrachia</taxon>
        <taxon>Caudata</taxon>
        <taxon>Salamandroidea</taxon>
        <taxon>Salamandridae</taxon>
        <taxon>Pleurodelinae</taxon>
        <taxon>Pleurodeles</taxon>
    </lineage>
</organism>
<protein>
    <submittedName>
        <fullName evidence="1">Uncharacterized protein</fullName>
    </submittedName>
</protein>
<dbReference type="Proteomes" id="UP001066276">
    <property type="component" value="Chromosome 4_1"/>
</dbReference>
<proteinExistence type="predicted"/>
<dbReference type="EMBL" id="JANPWB010000007">
    <property type="protein sequence ID" value="KAJ1169191.1"/>
    <property type="molecule type" value="Genomic_DNA"/>
</dbReference>